<keyword evidence="2" id="KW-1133">Transmembrane helix</keyword>
<keyword evidence="2" id="KW-0812">Transmembrane</keyword>
<protein>
    <submittedName>
        <fullName evidence="3">DUF3040 domain-containing protein</fullName>
    </submittedName>
</protein>
<dbReference type="EMBL" id="JAEHOH010000011">
    <property type="protein sequence ID" value="MBK0419218.1"/>
    <property type="molecule type" value="Genomic_DNA"/>
</dbReference>
<dbReference type="AlphaFoldDB" id="A0A934Q845"/>
<accession>A0A934Q845</accession>
<dbReference type="Proteomes" id="UP000608530">
    <property type="component" value="Unassembled WGS sequence"/>
</dbReference>
<feature type="transmembrane region" description="Helical" evidence="2">
    <location>
        <begin position="64"/>
        <end position="82"/>
    </location>
</feature>
<sequence length="129" mass="13922">MALSEHEQQMLDEMERRLYQSEADVMHTASGSRRRVSYRALVLGIVVALVGVGVLIGGVAAQQLWLGLIGFAVMLGGAVLVFSPRGEEPVGDARVEQGPGGAGDGGAAARETLSERMERRWNERMEGER</sequence>
<reference evidence="3" key="1">
    <citation type="submission" date="2020-12" db="EMBL/GenBank/DDBJ databases">
        <title>Leucobacter sp. CAS1, isolated from Chromium sludge.</title>
        <authorList>
            <person name="Xu Z."/>
        </authorList>
    </citation>
    <scope>NUCLEOTIDE SEQUENCE</scope>
    <source>
        <strain evidence="3">CSA1</strain>
    </source>
</reference>
<keyword evidence="2" id="KW-0472">Membrane</keyword>
<dbReference type="RefSeq" id="WP_200115351.1">
    <property type="nucleotide sequence ID" value="NZ_JAEHOH010000011.1"/>
</dbReference>
<evidence type="ECO:0000313" key="4">
    <source>
        <dbReference type="Proteomes" id="UP000608530"/>
    </source>
</evidence>
<name>A0A934Q845_9MICO</name>
<organism evidence="3 4">
    <name type="scientific">Leucobacter chromiisoli</name>
    <dbReference type="NCBI Taxonomy" id="2796471"/>
    <lineage>
        <taxon>Bacteria</taxon>
        <taxon>Bacillati</taxon>
        <taxon>Actinomycetota</taxon>
        <taxon>Actinomycetes</taxon>
        <taxon>Micrococcales</taxon>
        <taxon>Microbacteriaceae</taxon>
        <taxon>Leucobacter</taxon>
    </lineage>
</organism>
<proteinExistence type="predicted"/>
<dbReference type="InterPro" id="IPR021401">
    <property type="entry name" value="DUF3040"/>
</dbReference>
<feature type="transmembrane region" description="Helical" evidence="2">
    <location>
        <begin position="36"/>
        <end position="58"/>
    </location>
</feature>
<dbReference type="Pfam" id="PF11239">
    <property type="entry name" value="DUF3040"/>
    <property type="match status" value="1"/>
</dbReference>
<keyword evidence="4" id="KW-1185">Reference proteome</keyword>
<feature type="region of interest" description="Disordered" evidence="1">
    <location>
        <begin position="88"/>
        <end position="109"/>
    </location>
</feature>
<gene>
    <name evidence="3" type="ORF">JD276_09245</name>
</gene>
<evidence type="ECO:0000256" key="1">
    <source>
        <dbReference type="SAM" id="MobiDB-lite"/>
    </source>
</evidence>
<evidence type="ECO:0000313" key="3">
    <source>
        <dbReference type="EMBL" id="MBK0419218.1"/>
    </source>
</evidence>
<evidence type="ECO:0000256" key="2">
    <source>
        <dbReference type="SAM" id="Phobius"/>
    </source>
</evidence>
<comment type="caution">
    <text evidence="3">The sequence shown here is derived from an EMBL/GenBank/DDBJ whole genome shotgun (WGS) entry which is preliminary data.</text>
</comment>